<gene>
    <name evidence="1" type="ORF">R4P48_17780</name>
</gene>
<protein>
    <submittedName>
        <fullName evidence="1">Uncharacterized protein</fullName>
    </submittedName>
</protein>
<accession>A0ABU4E5X5</accession>
<dbReference type="RefSeq" id="WP_317679020.1">
    <property type="nucleotide sequence ID" value="NZ_JAWLOF010000014.1"/>
</dbReference>
<evidence type="ECO:0000313" key="1">
    <source>
        <dbReference type="EMBL" id="MDV7024518.1"/>
    </source>
</evidence>
<dbReference type="EMBL" id="JAWLOF010000014">
    <property type="protein sequence ID" value="MDV7024518.1"/>
    <property type="molecule type" value="Genomic_DNA"/>
</dbReference>
<sequence length="135" mass="15405">MAQLLAMFSQIEAVRQQAEQDSGYTDIQEKITLIRHYASRCRIPLHFDGYPETWVRHNQIASLMQWIEEGKAGNYLCSGYGSRIFTRHSENADAGRQYAQMLQVHQDITGEGGKLDLDGLIVMVQDRRLDFSTPA</sequence>
<organism evidence="1 2">
    <name type="scientific">Atlantibacter subterraneus</name>
    <dbReference type="NCBI Taxonomy" id="255519"/>
    <lineage>
        <taxon>Bacteria</taxon>
        <taxon>Pseudomonadati</taxon>
        <taxon>Pseudomonadota</taxon>
        <taxon>Gammaproteobacteria</taxon>
        <taxon>Enterobacterales</taxon>
        <taxon>Enterobacteriaceae</taxon>
        <taxon>Atlantibacter</taxon>
    </lineage>
</organism>
<reference evidence="1 2" key="1">
    <citation type="submission" date="2023-10" db="EMBL/GenBank/DDBJ databases">
        <authorList>
            <person name="Dale J."/>
        </authorList>
    </citation>
    <scope>NUCLEOTIDE SEQUENCE [LARGE SCALE GENOMIC DNA]</scope>
    <source>
        <strain evidence="1 2">2023EL-00970</strain>
    </source>
</reference>
<keyword evidence="2" id="KW-1185">Reference proteome</keyword>
<name>A0ABU4E5X5_9ENTR</name>
<evidence type="ECO:0000313" key="2">
    <source>
        <dbReference type="Proteomes" id="UP001187066"/>
    </source>
</evidence>
<proteinExistence type="predicted"/>
<dbReference type="Proteomes" id="UP001187066">
    <property type="component" value="Unassembled WGS sequence"/>
</dbReference>
<comment type="caution">
    <text evidence="1">The sequence shown here is derived from an EMBL/GenBank/DDBJ whole genome shotgun (WGS) entry which is preliminary data.</text>
</comment>